<evidence type="ECO:0000313" key="2">
    <source>
        <dbReference type="EMBL" id="CAD9496258.1"/>
    </source>
</evidence>
<dbReference type="AlphaFoldDB" id="A0A6U6GQA7"/>
<feature type="region of interest" description="Disordered" evidence="1">
    <location>
        <begin position="1"/>
        <end position="40"/>
    </location>
</feature>
<dbReference type="EMBL" id="HBGW01005237">
    <property type="protein sequence ID" value="CAD9496258.1"/>
    <property type="molecule type" value="Transcribed_RNA"/>
</dbReference>
<organism evidence="2">
    <name type="scientific">Zooxanthella nutricula</name>
    <dbReference type="NCBI Taxonomy" id="1333877"/>
    <lineage>
        <taxon>Eukaryota</taxon>
        <taxon>Sar</taxon>
        <taxon>Alveolata</taxon>
        <taxon>Dinophyceae</taxon>
        <taxon>Peridiniales</taxon>
        <taxon>Peridiniales incertae sedis</taxon>
        <taxon>Zooxanthella</taxon>
    </lineage>
</organism>
<evidence type="ECO:0000256" key="1">
    <source>
        <dbReference type="SAM" id="MobiDB-lite"/>
    </source>
</evidence>
<gene>
    <name evidence="2" type="ORF">BRAN1462_LOCUS3432</name>
</gene>
<accession>A0A6U6GQA7</accession>
<proteinExistence type="predicted"/>
<feature type="compositionally biased region" description="Basic and acidic residues" evidence="1">
    <location>
        <begin position="25"/>
        <end position="40"/>
    </location>
</feature>
<name>A0A6U6GQA7_9DINO</name>
<protein>
    <submittedName>
        <fullName evidence="2">Uncharacterized protein</fullName>
    </submittedName>
</protein>
<sequence length="171" mass="17822">MGGGASRGPKSTRFYLVPDQDEEEKDSRPKEVPDDDDPKPIFVDRFDVFAHLPPATVAPPLLPRLAAKAAPDKATALMAAAGGGAGAKAAPPRAGGLGGKRGLPPDPGPLANFEELVAHGLAHGEVARDLWITEIVQEIPEVPAAPKLPGGVACAYLRRDWPAGGMHENGY</sequence>
<reference evidence="2" key="1">
    <citation type="submission" date="2021-01" db="EMBL/GenBank/DDBJ databases">
        <authorList>
            <person name="Corre E."/>
            <person name="Pelletier E."/>
            <person name="Niang G."/>
            <person name="Scheremetjew M."/>
            <person name="Finn R."/>
            <person name="Kale V."/>
            <person name="Holt S."/>
            <person name="Cochrane G."/>
            <person name="Meng A."/>
            <person name="Brown T."/>
            <person name="Cohen L."/>
        </authorList>
    </citation>
    <scope>NUCLEOTIDE SEQUENCE</scope>
    <source>
        <strain evidence="2">RCC3387</strain>
    </source>
</reference>